<feature type="compositionally biased region" description="Low complexity" evidence="1">
    <location>
        <begin position="8"/>
        <end position="22"/>
    </location>
</feature>
<dbReference type="AlphaFoldDB" id="A0A9D5AXB6"/>
<name>A0A9D5AXB6_PEA</name>
<reference evidence="2 3" key="1">
    <citation type="journal article" date="2022" name="Nat. Genet.">
        <title>Improved pea reference genome and pan-genome highlight genomic features and evolutionary characteristics.</title>
        <authorList>
            <person name="Yang T."/>
            <person name="Liu R."/>
            <person name="Luo Y."/>
            <person name="Hu S."/>
            <person name="Wang D."/>
            <person name="Wang C."/>
            <person name="Pandey M.K."/>
            <person name="Ge S."/>
            <person name="Xu Q."/>
            <person name="Li N."/>
            <person name="Li G."/>
            <person name="Huang Y."/>
            <person name="Saxena R.K."/>
            <person name="Ji Y."/>
            <person name="Li M."/>
            <person name="Yan X."/>
            <person name="He Y."/>
            <person name="Liu Y."/>
            <person name="Wang X."/>
            <person name="Xiang C."/>
            <person name="Varshney R.K."/>
            <person name="Ding H."/>
            <person name="Gao S."/>
            <person name="Zong X."/>
        </authorList>
    </citation>
    <scope>NUCLEOTIDE SEQUENCE [LARGE SCALE GENOMIC DNA]</scope>
    <source>
        <strain evidence="2 3">cv. Zhongwan 6</strain>
    </source>
</reference>
<keyword evidence="3" id="KW-1185">Reference proteome</keyword>
<evidence type="ECO:0000256" key="1">
    <source>
        <dbReference type="SAM" id="MobiDB-lite"/>
    </source>
</evidence>
<gene>
    <name evidence="2" type="ORF">KIW84_045538</name>
</gene>
<evidence type="ECO:0000313" key="2">
    <source>
        <dbReference type="EMBL" id="KAI5422120.1"/>
    </source>
</evidence>
<evidence type="ECO:0000313" key="3">
    <source>
        <dbReference type="Proteomes" id="UP001058974"/>
    </source>
</evidence>
<accession>A0A9D5AXB6</accession>
<comment type="caution">
    <text evidence="2">The sequence shown here is derived from an EMBL/GenBank/DDBJ whole genome shotgun (WGS) entry which is preliminary data.</text>
</comment>
<protein>
    <submittedName>
        <fullName evidence="2">Uncharacterized protein</fullName>
    </submittedName>
</protein>
<dbReference type="EMBL" id="JAMSHJ010000004">
    <property type="protein sequence ID" value="KAI5422120.1"/>
    <property type="molecule type" value="Genomic_DNA"/>
</dbReference>
<feature type="region of interest" description="Disordered" evidence="1">
    <location>
        <begin position="1"/>
        <end position="25"/>
    </location>
</feature>
<sequence length="389" mass="44389">MNYEYQRPSSLPSTSNTNPQTSAPKPISFAQALSDTSNVCHISTSQLPQPCLKRDQLTISIPEEEYLVGIEACKHNLHSQVEKNNIATVVVENQHNIDKGKMPITYIDNVEFNMDGQKQTNRILETSESNDSSQGKEYVDATQFIDDESDFIEISHPNNSNKNKKILQKFWDVLEYNLREEDRDMIDQDDSPLESPGFTLIGLANHPTKLALRRLIVKNNPDFLFIYEPWMDYANFPQNWFYKLGLKLISVNCRPNSLPNLWRFCKLALDHVVILIGEQNMAFNSSLGIKTFGFIVVYVSTSYLKRRLISLEISSIIYSHKIPWNILGDFIMVLGAHEHLGTSSPPILPIQDFQDWTNLNDLIHLPTIEAYFTWSNGSSGTASTLKRLD</sequence>
<proteinExistence type="predicted"/>
<dbReference type="SUPFAM" id="SSF56219">
    <property type="entry name" value="DNase I-like"/>
    <property type="match status" value="1"/>
</dbReference>
<dbReference type="InterPro" id="IPR036691">
    <property type="entry name" value="Endo/exonu/phosph_ase_sf"/>
</dbReference>
<dbReference type="Gene3D" id="3.60.10.10">
    <property type="entry name" value="Endonuclease/exonuclease/phosphatase"/>
    <property type="match status" value="1"/>
</dbReference>
<dbReference type="Gramene" id="Psat04G0553800-T1">
    <property type="protein sequence ID" value="KAI5422120.1"/>
    <property type="gene ID" value="KIW84_045538"/>
</dbReference>
<organism evidence="2 3">
    <name type="scientific">Pisum sativum</name>
    <name type="common">Garden pea</name>
    <name type="synonym">Lathyrus oleraceus</name>
    <dbReference type="NCBI Taxonomy" id="3888"/>
    <lineage>
        <taxon>Eukaryota</taxon>
        <taxon>Viridiplantae</taxon>
        <taxon>Streptophyta</taxon>
        <taxon>Embryophyta</taxon>
        <taxon>Tracheophyta</taxon>
        <taxon>Spermatophyta</taxon>
        <taxon>Magnoliopsida</taxon>
        <taxon>eudicotyledons</taxon>
        <taxon>Gunneridae</taxon>
        <taxon>Pentapetalae</taxon>
        <taxon>rosids</taxon>
        <taxon>fabids</taxon>
        <taxon>Fabales</taxon>
        <taxon>Fabaceae</taxon>
        <taxon>Papilionoideae</taxon>
        <taxon>50 kb inversion clade</taxon>
        <taxon>NPAAA clade</taxon>
        <taxon>Hologalegina</taxon>
        <taxon>IRL clade</taxon>
        <taxon>Fabeae</taxon>
        <taxon>Lathyrus</taxon>
    </lineage>
</organism>
<dbReference type="Proteomes" id="UP001058974">
    <property type="component" value="Chromosome 4"/>
</dbReference>